<dbReference type="Gene3D" id="1.10.260.40">
    <property type="entry name" value="lambda repressor-like DNA-binding domains"/>
    <property type="match status" value="1"/>
</dbReference>
<feature type="region of interest" description="Disordered" evidence="1">
    <location>
        <begin position="31"/>
        <end position="56"/>
    </location>
</feature>
<dbReference type="Proteomes" id="UP000655868">
    <property type="component" value="Unassembled WGS sequence"/>
</dbReference>
<proteinExistence type="predicted"/>
<dbReference type="GO" id="GO:0003677">
    <property type="term" value="F:DNA binding"/>
    <property type="evidence" value="ECO:0007669"/>
    <property type="project" value="InterPro"/>
</dbReference>
<dbReference type="RefSeq" id="WP_199708614.1">
    <property type="nucleotide sequence ID" value="NZ_JAEMNV010000017.1"/>
</dbReference>
<accession>A0A934U6V6</accession>
<evidence type="ECO:0000313" key="3">
    <source>
        <dbReference type="Proteomes" id="UP000655868"/>
    </source>
</evidence>
<organism evidence="2 3">
    <name type="scientific">Antrihabitans stalagmiti</name>
    <dbReference type="NCBI Taxonomy" id="2799499"/>
    <lineage>
        <taxon>Bacteria</taxon>
        <taxon>Bacillati</taxon>
        <taxon>Actinomycetota</taxon>
        <taxon>Actinomycetes</taxon>
        <taxon>Mycobacteriales</taxon>
        <taxon>Nocardiaceae</taxon>
        <taxon>Antrihabitans</taxon>
    </lineage>
</organism>
<name>A0A934U6V6_9NOCA</name>
<sequence>METKIKGGMTMVNAESRLFDQLRRARIFGTPKQAAEPADHRPVAAQASTDTSKTEVPPTLAAKLNRLFSTFHSRDENEQSSQAVADAVSRQLRRVVPAHQIEQLRGEDVAVDTTRSSPGTAELLAAIAGHFRIPREYLTTSGATAAGIHRELRVLAAGRDAHVESVALRGGGDLDALAQLLESVRLRKPHT</sequence>
<dbReference type="EMBL" id="JAEMNV010000017">
    <property type="protein sequence ID" value="MBJ8342914.1"/>
    <property type="molecule type" value="Genomic_DNA"/>
</dbReference>
<gene>
    <name evidence="2" type="ORF">JGU71_28890</name>
</gene>
<reference evidence="2" key="1">
    <citation type="submission" date="2020-12" db="EMBL/GenBank/DDBJ databases">
        <title>Antrihabitans popcorni sp. nov. and Antrihabitans auranticaus sp. nov., isolated from a larva cave.</title>
        <authorList>
            <person name="Lee S.D."/>
            <person name="Kim I.S."/>
        </authorList>
    </citation>
    <scope>NUCLEOTIDE SEQUENCE</scope>
    <source>
        <strain evidence="2">YC3-6</strain>
    </source>
</reference>
<protein>
    <submittedName>
        <fullName evidence="2">Uncharacterized protein</fullName>
    </submittedName>
</protein>
<keyword evidence="3" id="KW-1185">Reference proteome</keyword>
<evidence type="ECO:0000256" key="1">
    <source>
        <dbReference type="SAM" id="MobiDB-lite"/>
    </source>
</evidence>
<dbReference type="AlphaFoldDB" id="A0A934U6V6"/>
<evidence type="ECO:0000313" key="2">
    <source>
        <dbReference type="EMBL" id="MBJ8342914.1"/>
    </source>
</evidence>
<dbReference type="InterPro" id="IPR010982">
    <property type="entry name" value="Lambda_DNA-bd_dom_sf"/>
</dbReference>
<comment type="caution">
    <text evidence="2">The sequence shown here is derived from an EMBL/GenBank/DDBJ whole genome shotgun (WGS) entry which is preliminary data.</text>
</comment>